<sequence>QVEHETTKSRTWQASPTAVLNCHTFGVPSGFNGSSPHAPEGSHSSNFMEHCRNGELTDHTSGHFDDSQQSEQKADPQIHSVHTHGSFGRGTSKLRCTRDESAASKRRRH</sequence>
<feature type="non-terminal residue" evidence="2">
    <location>
        <position position="109"/>
    </location>
</feature>
<gene>
    <name evidence="2" type="ORF">T265_16233</name>
</gene>
<reference evidence="2 3" key="1">
    <citation type="submission" date="2013-11" db="EMBL/GenBank/DDBJ databases">
        <title>Opisthorchis viverrini - life in the bile duct.</title>
        <authorList>
            <person name="Young N.D."/>
            <person name="Nagarajan N."/>
            <person name="Lin S.J."/>
            <person name="Korhonen P.K."/>
            <person name="Jex A.R."/>
            <person name="Hall R.S."/>
            <person name="Safavi-Hemami H."/>
            <person name="Kaewkong W."/>
            <person name="Bertrand D."/>
            <person name="Gao S."/>
            <person name="Seet Q."/>
            <person name="Wongkham S."/>
            <person name="Teh B.T."/>
            <person name="Wongkham C."/>
            <person name="Intapan P.M."/>
            <person name="Maleewong W."/>
            <person name="Yang X."/>
            <person name="Hu M."/>
            <person name="Wang Z."/>
            <person name="Hofmann A."/>
            <person name="Sternberg P.W."/>
            <person name="Tan P."/>
            <person name="Wang J."/>
            <person name="Gasser R.B."/>
        </authorList>
    </citation>
    <scope>NUCLEOTIDE SEQUENCE [LARGE SCALE GENOMIC DNA]</scope>
</reference>
<dbReference type="Proteomes" id="UP000054324">
    <property type="component" value="Unassembled WGS sequence"/>
</dbReference>
<feature type="compositionally biased region" description="Basic and acidic residues" evidence="1">
    <location>
        <begin position="49"/>
        <end position="76"/>
    </location>
</feature>
<dbReference type="AlphaFoldDB" id="A0A074YTU0"/>
<dbReference type="EMBL" id="KL606902">
    <property type="protein sequence ID" value="KER18191.1"/>
    <property type="molecule type" value="Genomic_DNA"/>
</dbReference>
<evidence type="ECO:0000313" key="2">
    <source>
        <dbReference type="EMBL" id="KER18191.1"/>
    </source>
</evidence>
<dbReference type="GeneID" id="20330398"/>
<evidence type="ECO:0000313" key="3">
    <source>
        <dbReference type="Proteomes" id="UP000054324"/>
    </source>
</evidence>
<organism evidence="2 3">
    <name type="scientific">Opisthorchis viverrini</name>
    <name type="common">Southeast Asian liver fluke</name>
    <dbReference type="NCBI Taxonomy" id="6198"/>
    <lineage>
        <taxon>Eukaryota</taxon>
        <taxon>Metazoa</taxon>
        <taxon>Spiralia</taxon>
        <taxon>Lophotrochozoa</taxon>
        <taxon>Platyhelminthes</taxon>
        <taxon>Trematoda</taxon>
        <taxon>Digenea</taxon>
        <taxon>Opisthorchiida</taxon>
        <taxon>Opisthorchiata</taxon>
        <taxon>Opisthorchiidae</taxon>
        <taxon>Opisthorchis</taxon>
    </lineage>
</organism>
<dbReference type="RefSeq" id="XP_009178062.1">
    <property type="nucleotide sequence ID" value="XM_009179798.1"/>
</dbReference>
<protein>
    <submittedName>
        <fullName evidence="2">Uncharacterized protein</fullName>
    </submittedName>
</protein>
<evidence type="ECO:0000256" key="1">
    <source>
        <dbReference type="SAM" id="MobiDB-lite"/>
    </source>
</evidence>
<keyword evidence="3" id="KW-1185">Reference proteome</keyword>
<feature type="region of interest" description="Disordered" evidence="1">
    <location>
        <begin position="29"/>
        <end position="109"/>
    </location>
</feature>
<proteinExistence type="predicted"/>
<dbReference type="KEGG" id="ovi:T265_16233"/>
<dbReference type="CTD" id="20330398"/>
<feature type="non-terminal residue" evidence="2">
    <location>
        <position position="1"/>
    </location>
</feature>
<accession>A0A074YTU0</accession>
<name>A0A074YTU0_OPIVI</name>